<feature type="domain" description="Protein kinase" evidence="6">
    <location>
        <begin position="1"/>
        <end position="139"/>
    </location>
</feature>
<evidence type="ECO:0000313" key="8">
    <source>
        <dbReference type="Proteomes" id="UP001140206"/>
    </source>
</evidence>
<dbReference type="InterPro" id="IPR000719">
    <property type="entry name" value="Prot_kinase_dom"/>
</dbReference>
<keyword evidence="8" id="KW-1185">Reference proteome</keyword>
<evidence type="ECO:0000256" key="4">
    <source>
        <dbReference type="ARBA" id="ARBA00022840"/>
    </source>
</evidence>
<dbReference type="AlphaFoldDB" id="A0AAV8F3L5"/>
<dbReference type="InterPro" id="IPR052059">
    <property type="entry name" value="CR_Ser/Thr_kinase"/>
</dbReference>
<evidence type="ECO:0000259" key="6">
    <source>
        <dbReference type="PROSITE" id="PS50011"/>
    </source>
</evidence>
<evidence type="ECO:0000256" key="3">
    <source>
        <dbReference type="ARBA" id="ARBA00022777"/>
    </source>
</evidence>
<proteinExistence type="predicted"/>
<dbReference type="GO" id="GO:0005524">
    <property type="term" value="F:ATP binding"/>
    <property type="evidence" value="ECO:0007669"/>
    <property type="project" value="UniProtKB-KW"/>
</dbReference>
<dbReference type="EMBL" id="JAMFTS010000002">
    <property type="protein sequence ID" value="KAJ4786955.1"/>
    <property type="molecule type" value="Genomic_DNA"/>
</dbReference>
<organism evidence="7 8">
    <name type="scientific">Rhynchospora pubera</name>
    <dbReference type="NCBI Taxonomy" id="906938"/>
    <lineage>
        <taxon>Eukaryota</taxon>
        <taxon>Viridiplantae</taxon>
        <taxon>Streptophyta</taxon>
        <taxon>Embryophyta</taxon>
        <taxon>Tracheophyta</taxon>
        <taxon>Spermatophyta</taxon>
        <taxon>Magnoliopsida</taxon>
        <taxon>Liliopsida</taxon>
        <taxon>Poales</taxon>
        <taxon>Cyperaceae</taxon>
        <taxon>Cyperoideae</taxon>
        <taxon>Rhynchosporeae</taxon>
        <taxon>Rhynchospora</taxon>
    </lineage>
</organism>
<accession>A0AAV8F3L5</accession>
<dbReference type="InterPro" id="IPR011009">
    <property type="entry name" value="Kinase-like_dom_sf"/>
</dbReference>
<keyword evidence="3 7" id="KW-0418">Kinase</keyword>
<keyword evidence="1" id="KW-0808">Transferase</keyword>
<keyword evidence="7" id="KW-0675">Receptor</keyword>
<evidence type="ECO:0000313" key="7">
    <source>
        <dbReference type="EMBL" id="KAJ4786955.1"/>
    </source>
</evidence>
<dbReference type="Pfam" id="PF07714">
    <property type="entry name" value="PK_Tyr_Ser-Thr"/>
    <property type="match status" value="1"/>
</dbReference>
<gene>
    <name evidence="7" type="ORF">LUZ62_038201</name>
</gene>
<dbReference type="SUPFAM" id="SSF56112">
    <property type="entry name" value="Protein kinase-like (PK-like)"/>
    <property type="match status" value="1"/>
</dbReference>
<dbReference type="GO" id="GO:0004672">
    <property type="term" value="F:protein kinase activity"/>
    <property type="evidence" value="ECO:0007669"/>
    <property type="project" value="InterPro"/>
</dbReference>
<dbReference type="Gene3D" id="1.10.510.10">
    <property type="entry name" value="Transferase(Phosphotransferase) domain 1"/>
    <property type="match status" value="1"/>
</dbReference>
<evidence type="ECO:0000256" key="2">
    <source>
        <dbReference type="ARBA" id="ARBA00022741"/>
    </source>
</evidence>
<evidence type="ECO:0000256" key="5">
    <source>
        <dbReference type="SAM" id="MobiDB-lite"/>
    </source>
</evidence>
<feature type="compositionally biased region" description="Low complexity" evidence="5">
    <location>
        <begin position="159"/>
        <end position="179"/>
    </location>
</feature>
<sequence>MNPKIADFGLARFFEEDETHNETNILAGTFGYMAPEYIFYGNFSAKSDVYSFGVLLLEILTGQKNSSFVGSGRISNFIEHALVHWKNGMISQLKDPVLEEECIEEIKRCVRIALLCVQEDPNNRPTMGTVINMLGGPALIIPDVPTVWSPFGPPMIPMSEESSTINSSTSKSQAESSKAMTTESED</sequence>
<keyword evidence="2" id="KW-0547">Nucleotide-binding</keyword>
<dbReference type="PANTHER" id="PTHR47973">
    <property type="entry name" value="CYSTEINE-RICH RECEPTOR-LIKE PROTEIN KINASE 3"/>
    <property type="match status" value="1"/>
</dbReference>
<protein>
    <submittedName>
        <fullName evidence="7">Cysteine-rich RECEPTOR-like kinase</fullName>
    </submittedName>
</protein>
<reference evidence="7" key="1">
    <citation type="submission" date="2022-08" db="EMBL/GenBank/DDBJ databases">
        <authorList>
            <person name="Marques A."/>
        </authorList>
    </citation>
    <scope>NUCLEOTIDE SEQUENCE</scope>
    <source>
        <strain evidence="7">RhyPub2mFocal</strain>
        <tissue evidence="7">Leaves</tissue>
    </source>
</reference>
<dbReference type="PROSITE" id="PS50011">
    <property type="entry name" value="PROTEIN_KINASE_DOM"/>
    <property type="match status" value="1"/>
</dbReference>
<dbReference type="InterPro" id="IPR001245">
    <property type="entry name" value="Ser-Thr/Tyr_kinase_cat_dom"/>
</dbReference>
<feature type="region of interest" description="Disordered" evidence="5">
    <location>
        <begin position="155"/>
        <end position="186"/>
    </location>
</feature>
<comment type="caution">
    <text evidence="7">The sequence shown here is derived from an EMBL/GenBank/DDBJ whole genome shotgun (WGS) entry which is preliminary data.</text>
</comment>
<keyword evidence="4" id="KW-0067">ATP-binding</keyword>
<name>A0AAV8F3L5_9POAL</name>
<dbReference type="Proteomes" id="UP001140206">
    <property type="component" value="Chromosome 2"/>
</dbReference>
<evidence type="ECO:0000256" key="1">
    <source>
        <dbReference type="ARBA" id="ARBA00022679"/>
    </source>
</evidence>